<gene>
    <name evidence="1" type="ORF">F2Q69_00035430</name>
</gene>
<comment type="caution">
    <text evidence="1">The sequence shown here is derived from an EMBL/GenBank/DDBJ whole genome shotgun (WGS) entry which is preliminary data.</text>
</comment>
<name>A0A8S9SNZ9_BRACR</name>
<evidence type="ECO:0000313" key="1">
    <source>
        <dbReference type="EMBL" id="KAF3601783.1"/>
    </source>
</evidence>
<dbReference type="EMBL" id="QGKX02000004">
    <property type="protein sequence ID" value="KAF3601783.1"/>
    <property type="molecule type" value="Genomic_DNA"/>
</dbReference>
<organism evidence="1 2">
    <name type="scientific">Brassica cretica</name>
    <name type="common">Mustard</name>
    <dbReference type="NCBI Taxonomy" id="69181"/>
    <lineage>
        <taxon>Eukaryota</taxon>
        <taxon>Viridiplantae</taxon>
        <taxon>Streptophyta</taxon>
        <taxon>Embryophyta</taxon>
        <taxon>Tracheophyta</taxon>
        <taxon>Spermatophyta</taxon>
        <taxon>Magnoliopsida</taxon>
        <taxon>eudicotyledons</taxon>
        <taxon>Gunneridae</taxon>
        <taxon>Pentapetalae</taxon>
        <taxon>rosids</taxon>
        <taxon>malvids</taxon>
        <taxon>Brassicales</taxon>
        <taxon>Brassicaceae</taxon>
        <taxon>Brassiceae</taxon>
        <taxon>Brassica</taxon>
    </lineage>
</organism>
<accession>A0A8S9SNZ9</accession>
<evidence type="ECO:0000313" key="2">
    <source>
        <dbReference type="Proteomes" id="UP000712600"/>
    </source>
</evidence>
<protein>
    <submittedName>
        <fullName evidence="1">Uncharacterized protein</fullName>
    </submittedName>
</protein>
<reference evidence="1" key="1">
    <citation type="submission" date="2019-12" db="EMBL/GenBank/DDBJ databases">
        <title>Genome sequencing and annotation of Brassica cretica.</title>
        <authorList>
            <person name="Studholme D.J."/>
            <person name="Sarris P."/>
        </authorList>
    </citation>
    <scope>NUCLEOTIDE SEQUENCE</scope>
    <source>
        <strain evidence="1">PFS-109/04</strain>
        <tissue evidence="1">Leaf</tissue>
    </source>
</reference>
<sequence>MPLGHRVKSRTPYTPRHLIMPIKVAELDGKRVKMVPEDESFEYAYYKYKFGMFFGETRVAYEEIKYFCDTIRSESKKVKKLRK</sequence>
<dbReference type="AlphaFoldDB" id="A0A8S9SNZ9"/>
<proteinExistence type="predicted"/>
<dbReference type="Proteomes" id="UP000712600">
    <property type="component" value="Unassembled WGS sequence"/>
</dbReference>